<proteinExistence type="predicted"/>
<protein>
    <submittedName>
        <fullName evidence="2">Uncharacterized protein</fullName>
    </submittedName>
</protein>
<evidence type="ECO:0000313" key="2">
    <source>
        <dbReference type="EMBL" id="QHT32289.1"/>
    </source>
</evidence>
<feature type="region of interest" description="Disordered" evidence="1">
    <location>
        <begin position="1"/>
        <end position="37"/>
    </location>
</feature>
<accession>A0A6C0EVG3</accession>
<name>A0A6C0EVG3_9ZZZZ</name>
<dbReference type="EMBL" id="MN738934">
    <property type="protein sequence ID" value="QHT32289.1"/>
    <property type="molecule type" value="Genomic_DNA"/>
</dbReference>
<organism evidence="2">
    <name type="scientific">viral metagenome</name>
    <dbReference type="NCBI Taxonomy" id="1070528"/>
    <lineage>
        <taxon>unclassified sequences</taxon>
        <taxon>metagenomes</taxon>
        <taxon>organismal metagenomes</taxon>
    </lineage>
</organism>
<reference evidence="2" key="1">
    <citation type="journal article" date="2020" name="Nature">
        <title>Giant virus diversity and host interactions through global metagenomics.</title>
        <authorList>
            <person name="Schulz F."/>
            <person name="Roux S."/>
            <person name="Paez-Espino D."/>
            <person name="Jungbluth S."/>
            <person name="Walsh D.A."/>
            <person name="Denef V.J."/>
            <person name="McMahon K.D."/>
            <person name="Konstantinidis K.T."/>
            <person name="Eloe-Fadrosh E.A."/>
            <person name="Kyrpides N.C."/>
            <person name="Woyke T."/>
        </authorList>
    </citation>
    <scope>NUCLEOTIDE SEQUENCE</scope>
    <source>
        <strain evidence="2">GVMAG-M-3300009159-65</strain>
    </source>
</reference>
<dbReference type="AlphaFoldDB" id="A0A6C0EVG3"/>
<evidence type="ECO:0000256" key="1">
    <source>
        <dbReference type="SAM" id="MobiDB-lite"/>
    </source>
</evidence>
<feature type="compositionally biased region" description="Basic residues" evidence="1">
    <location>
        <begin position="1"/>
        <end position="33"/>
    </location>
</feature>
<sequence length="308" mass="34383">MKSKNIKPKQKTKKTNNKGGSKRKSSKSNSRKKLGCDKINLTITDKNHKKHKTSHTYITETLKFLPITEPNPMYSSGGASFKAMSGYAAEGMTVPPPGARLFPLAIYDNTFEDLRRIAFGSYRGTIESNARGAGATPTAEPFHNTFCTVLVALFLFGKVRNPIQEDTYQKLIRLRLRLGEFNVTQPELNPRSWQMYNCAVNEDMPNPSDDIIIAKLSQLVKIPDGTMGAVLARISWKNTTVPHVSIILYRYNNDVIEFRLIELQSPSGIEFIPGTKKYNDYMCRIKTLSIVSGSAAPGVYSKLLLGKP</sequence>